<reference evidence="1 2" key="1">
    <citation type="submission" date="2019-02" db="EMBL/GenBank/DDBJ databases">
        <title>Marinobacter halodurans sp. nov., a marine bacterium isolated from sea tidal flat.</title>
        <authorList>
            <person name="Yoo Y."/>
            <person name="Lee D.W."/>
            <person name="Kim B.S."/>
            <person name="Kim J.-J."/>
        </authorList>
    </citation>
    <scope>NUCLEOTIDE SEQUENCE [LARGE SCALE GENOMIC DNA]</scope>
    <source>
        <strain evidence="1 2">YJ-S3-2</strain>
    </source>
</reference>
<proteinExistence type="predicted"/>
<sequence>MNWYRISTGQFGYPQPEDTYLEETYDLAAGCPTCGIGKALRNAFRFRSEPKAKHSQFLGLNWVFDEVFVRDAVKHVFEEQGVTGVAFTRPVRHSTGEPLETVYHLRVSVILPPALRPDQLDTETCEMPKDPATVKFLTANSSRLVRGPFCGAVKFNYPQENDGQITMPASAFVSAPDIVRMNEWFGSGGSAGRPVLVSQRVKDIVDRMKWRGLMFSPIEIVNE</sequence>
<protein>
    <submittedName>
        <fullName evidence="1">Uncharacterized protein</fullName>
    </submittedName>
</protein>
<keyword evidence="2" id="KW-1185">Reference proteome</keyword>
<organism evidence="1 2">
    <name type="scientific">Marinobacter halodurans</name>
    <dbReference type="NCBI Taxonomy" id="2528979"/>
    <lineage>
        <taxon>Bacteria</taxon>
        <taxon>Pseudomonadati</taxon>
        <taxon>Pseudomonadota</taxon>
        <taxon>Gammaproteobacteria</taxon>
        <taxon>Pseudomonadales</taxon>
        <taxon>Marinobacteraceae</taxon>
        <taxon>Marinobacter</taxon>
    </lineage>
</organism>
<evidence type="ECO:0000313" key="2">
    <source>
        <dbReference type="Proteomes" id="UP000313645"/>
    </source>
</evidence>
<comment type="caution">
    <text evidence="1">The sequence shown here is derived from an EMBL/GenBank/DDBJ whole genome shotgun (WGS) entry which is preliminary data.</text>
</comment>
<dbReference type="EMBL" id="SJDL01000031">
    <property type="protein sequence ID" value="TBW51303.1"/>
    <property type="molecule type" value="Genomic_DNA"/>
</dbReference>
<accession>A0ABY1ZGV1</accession>
<dbReference type="RefSeq" id="WP_131483157.1">
    <property type="nucleotide sequence ID" value="NZ_SJDL01000031.1"/>
</dbReference>
<dbReference type="Proteomes" id="UP000313645">
    <property type="component" value="Unassembled WGS sequence"/>
</dbReference>
<name>A0ABY1ZGV1_9GAMM</name>
<gene>
    <name evidence="1" type="ORF">EZI54_17440</name>
</gene>
<evidence type="ECO:0000313" key="1">
    <source>
        <dbReference type="EMBL" id="TBW51303.1"/>
    </source>
</evidence>